<organism evidence="1 2">
    <name type="scientific">Pseudomonas phage Phabio</name>
    <dbReference type="NCBI Taxonomy" id="2006668"/>
    <lineage>
        <taxon>Viruses</taxon>
        <taxon>Duplodnaviria</taxon>
        <taxon>Heunggongvirae</taxon>
        <taxon>Uroviricota</taxon>
        <taxon>Caudoviricetes</taxon>
        <taxon>Chimalliviridae</taxon>
        <taxon>Phabiovirus</taxon>
        <taxon>Phabiovirus phabio</taxon>
    </lineage>
</organism>
<keyword evidence="2" id="KW-1185">Reference proteome</keyword>
<evidence type="ECO:0000313" key="1">
    <source>
        <dbReference type="EMBL" id="ARV76643.1"/>
    </source>
</evidence>
<reference evidence="1 2" key="1">
    <citation type="submission" date="2017-05" db="EMBL/GenBank/DDBJ databases">
        <authorList>
            <person name="Song R."/>
            <person name="Chenine A.L."/>
            <person name="Ruprecht R.M."/>
        </authorList>
    </citation>
    <scope>NUCLEOTIDE SEQUENCE [LARGE SCALE GENOMIC DNA]</scope>
</reference>
<sequence>MIKVMDVIKATMSEDSKANLEYINEALIALLYKEREEVDYSTGLSITLPNAVTQNEAYPIIKVLMDAGWERVSVVENKTVVIHFPASKYHGK</sequence>
<accession>A0A1Y0SY20</accession>
<proteinExistence type="predicted"/>
<gene>
    <name evidence="1" type="ORF">PHABIO_12</name>
</gene>
<name>A0A1Y0SY20_9CAUD</name>
<evidence type="ECO:0000313" key="2">
    <source>
        <dbReference type="Proteomes" id="UP000225448"/>
    </source>
</evidence>
<dbReference type="EMBL" id="MF042360">
    <property type="protein sequence ID" value="ARV76643.1"/>
    <property type="molecule type" value="Genomic_DNA"/>
</dbReference>
<dbReference type="Proteomes" id="UP000225448">
    <property type="component" value="Segment"/>
</dbReference>
<protein>
    <submittedName>
        <fullName evidence="1">Uncharacterized protein</fullName>
    </submittedName>
</protein>